<dbReference type="RefSeq" id="WP_072951623.1">
    <property type="nucleotide sequence ID" value="NZ_FRCT01000011.1"/>
</dbReference>
<proteinExistence type="predicted"/>
<feature type="transmembrane region" description="Helical" evidence="2">
    <location>
        <begin position="490"/>
        <end position="510"/>
    </location>
</feature>
<feature type="transmembrane region" description="Helical" evidence="2">
    <location>
        <begin position="174"/>
        <end position="192"/>
    </location>
</feature>
<sequence>MDKEIETPVSDTTDKEVSEIPTDENIDLTEVPSDTAEDVVDLTEEAVPPADEAFTETVPEVTETPDAAVAADAIAEAPAHKRSKYNIIADIFIFAAAFFIFICTVGAAVYYIIYAGKYEFHADCTDTIMWANASLESGKLYDPSFAYACFLPFSTSTIMIPLIKIFGFGMTAHIAGMLCFFILITLFMILMIREITGNTPAGFAGTALFISITLVTPKLREIFWGHTIYYSLGLLFLVIGTFLYARILSLGSKESKLKKEGKNHKGTFLHKLILFMGLCLFMLLSGMNGISGLTLFALPFAGAIFIEQFINKKYSILSGKTALVTFRALVFLIMTVVGNMLNNHLLYGLTANYQNANSEFSEMNSWISHLQKLPIAWFRLLGVENIPDVMFTNKQGIPNIVYIVSALILAAMPIIATICYKKYGNDRKGRMMRIWVWLHWAVTAVVLMGYICGVLAVADWRLTPMVGTSLILSILFVCWAVTENADCSRIVSLLIVPVFAAGFLAFSNVMKMPKDGYKQNTWYQLADFLDEHGLTRGYSTFWNANSITLITDGKIKVSDVYIDDKGVSMRRYQSSTKWYKDNPLQRKYFLILEGDERSNFIKSDDYKKDIPMNTLTTTINDTKYTIFVYDHNIVKK</sequence>
<feature type="transmembrane region" description="Helical" evidence="2">
    <location>
        <begin position="228"/>
        <end position="247"/>
    </location>
</feature>
<keyword evidence="2" id="KW-1133">Transmembrane helix</keyword>
<feature type="transmembrane region" description="Helical" evidence="2">
    <location>
        <begin position="91"/>
        <end position="113"/>
    </location>
</feature>
<evidence type="ECO:0000256" key="2">
    <source>
        <dbReference type="SAM" id="Phobius"/>
    </source>
</evidence>
<evidence type="ECO:0000313" key="4">
    <source>
        <dbReference type="Proteomes" id="UP000184394"/>
    </source>
</evidence>
<feature type="transmembrane region" description="Helical" evidence="2">
    <location>
        <begin position="432"/>
        <end position="456"/>
    </location>
</feature>
<feature type="transmembrane region" description="Helical" evidence="2">
    <location>
        <begin position="268"/>
        <end position="284"/>
    </location>
</feature>
<feature type="transmembrane region" description="Helical" evidence="2">
    <location>
        <begin position="322"/>
        <end position="341"/>
    </location>
</feature>
<reference evidence="3 4" key="1">
    <citation type="submission" date="2016-11" db="EMBL/GenBank/DDBJ databases">
        <authorList>
            <person name="Jaros S."/>
            <person name="Januszkiewicz K."/>
            <person name="Wedrychowicz H."/>
        </authorList>
    </citation>
    <scope>NUCLEOTIDE SEQUENCE [LARGE SCALE GENOMIC DNA]</scope>
    <source>
        <strain evidence="3 4">Y1</strain>
    </source>
</reference>
<feature type="transmembrane region" description="Helical" evidence="2">
    <location>
        <begin position="290"/>
        <end position="310"/>
    </location>
</feature>
<protein>
    <recommendedName>
        <fullName evidence="5">4-amino-4-deoxy-L-arabinose transferase</fullName>
    </recommendedName>
</protein>
<organism evidence="3 4">
    <name type="scientific">Ruminococcus flavefaciens</name>
    <dbReference type="NCBI Taxonomy" id="1265"/>
    <lineage>
        <taxon>Bacteria</taxon>
        <taxon>Bacillati</taxon>
        <taxon>Bacillota</taxon>
        <taxon>Clostridia</taxon>
        <taxon>Eubacteriales</taxon>
        <taxon>Oscillospiraceae</taxon>
        <taxon>Ruminococcus</taxon>
    </lineage>
</organism>
<accession>A0A1M7L3A1</accession>
<keyword evidence="2" id="KW-0812">Transmembrane</keyword>
<feature type="compositionally biased region" description="Basic and acidic residues" evidence="1">
    <location>
        <begin position="1"/>
        <end position="18"/>
    </location>
</feature>
<feature type="region of interest" description="Disordered" evidence="1">
    <location>
        <begin position="1"/>
        <end position="24"/>
    </location>
</feature>
<dbReference type="AlphaFoldDB" id="A0A1M7L3A1"/>
<feature type="transmembrane region" description="Helical" evidence="2">
    <location>
        <begin position="400"/>
        <end position="420"/>
    </location>
</feature>
<dbReference type="OrthoDB" id="1815080at2"/>
<evidence type="ECO:0000256" key="1">
    <source>
        <dbReference type="SAM" id="MobiDB-lite"/>
    </source>
</evidence>
<evidence type="ECO:0000313" key="3">
    <source>
        <dbReference type="EMBL" id="SHM72529.1"/>
    </source>
</evidence>
<evidence type="ECO:0008006" key="5">
    <source>
        <dbReference type="Google" id="ProtNLM"/>
    </source>
</evidence>
<name>A0A1M7L3A1_RUMFL</name>
<feature type="transmembrane region" description="Helical" evidence="2">
    <location>
        <begin position="462"/>
        <end position="481"/>
    </location>
</feature>
<dbReference type="Proteomes" id="UP000184394">
    <property type="component" value="Unassembled WGS sequence"/>
</dbReference>
<gene>
    <name evidence="3" type="ORF">SAMN04487860_11151</name>
</gene>
<keyword evidence="2" id="KW-0472">Membrane</keyword>
<dbReference type="EMBL" id="FRCT01000011">
    <property type="protein sequence ID" value="SHM72529.1"/>
    <property type="molecule type" value="Genomic_DNA"/>
</dbReference>